<keyword evidence="3" id="KW-1003">Cell membrane</keyword>
<dbReference type="PANTHER" id="PTHR48061">
    <property type="entry name" value="LEUCINE-RICH REPEAT RECEPTOR PROTEIN KINASE EMS1-LIKE-RELATED"/>
    <property type="match status" value="1"/>
</dbReference>
<evidence type="ECO:0000256" key="11">
    <source>
        <dbReference type="ARBA" id="ARBA00023180"/>
    </source>
</evidence>
<feature type="chain" id="PRO_5029840746" description="Leucine-rich repeat-containing N-terminal plant-type domain-containing protein" evidence="13">
    <location>
        <begin position="21"/>
        <end position="974"/>
    </location>
</feature>
<evidence type="ECO:0000256" key="13">
    <source>
        <dbReference type="SAM" id="SignalP"/>
    </source>
</evidence>
<evidence type="ECO:0000259" key="15">
    <source>
        <dbReference type="Pfam" id="PF23598"/>
    </source>
</evidence>
<evidence type="ECO:0000256" key="7">
    <source>
        <dbReference type="ARBA" id="ARBA00022737"/>
    </source>
</evidence>
<keyword evidence="4" id="KW-0433">Leucine-rich repeat</keyword>
<feature type="transmembrane region" description="Helical" evidence="12">
    <location>
        <begin position="917"/>
        <end position="941"/>
    </location>
</feature>
<dbReference type="PROSITE" id="PS51450">
    <property type="entry name" value="LRR"/>
    <property type="match status" value="1"/>
</dbReference>
<evidence type="ECO:0000256" key="6">
    <source>
        <dbReference type="ARBA" id="ARBA00022729"/>
    </source>
</evidence>
<dbReference type="InterPro" id="IPR046956">
    <property type="entry name" value="RLP23-like"/>
</dbReference>
<comment type="similarity">
    <text evidence="2">Belongs to the RLP family.</text>
</comment>
<dbReference type="InterPro" id="IPR032675">
    <property type="entry name" value="LRR_dom_sf"/>
</dbReference>
<evidence type="ECO:0000259" key="14">
    <source>
        <dbReference type="Pfam" id="PF08263"/>
    </source>
</evidence>
<dbReference type="Pfam" id="PF13855">
    <property type="entry name" value="LRR_8"/>
    <property type="match status" value="2"/>
</dbReference>
<feature type="domain" description="Disease resistance R13L4/SHOC-2-like LRR" evidence="15">
    <location>
        <begin position="271"/>
        <end position="495"/>
    </location>
</feature>
<dbReference type="SMART" id="SM00369">
    <property type="entry name" value="LRR_TYP"/>
    <property type="match status" value="8"/>
</dbReference>
<comment type="subcellular location">
    <subcellularLocation>
        <location evidence="1">Cell membrane</location>
        <topology evidence="1">Single-pass type I membrane protein</topology>
    </subcellularLocation>
</comment>
<reference evidence="16" key="2">
    <citation type="submission" date="2021-01" db="UniProtKB">
        <authorList>
            <consortium name="EnsemblPlants"/>
        </authorList>
    </citation>
    <scope>IDENTIFICATION</scope>
</reference>
<evidence type="ECO:0000313" key="17">
    <source>
        <dbReference type="Proteomes" id="UP000594261"/>
    </source>
</evidence>
<dbReference type="Pfam" id="PF23598">
    <property type="entry name" value="LRR_14"/>
    <property type="match status" value="1"/>
</dbReference>
<protein>
    <recommendedName>
        <fullName evidence="18">Leucine-rich repeat-containing N-terminal plant-type domain-containing protein</fullName>
    </recommendedName>
</protein>
<dbReference type="InterPro" id="IPR001611">
    <property type="entry name" value="Leu-rich_rpt"/>
</dbReference>
<keyword evidence="8 12" id="KW-1133">Transmembrane helix</keyword>
<evidence type="ECO:0008006" key="18">
    <source>
        <dbReference type="Google" id="ProtNLM"/>
    </source>
</evidence>
<keyword evidence="10" id="KW-0675">Receptor</keyword>
<dbReference type="PRINTS" id="PR00019">
    <property type="entry name" value="LEURICHRPT"/>
</dbReference>
<dbReference type="InParanoid" id="A0A7N2M741"/>
<dbReference type="InterPro" id="IPR013210">
    <property type="entry name" value="LRR_N_plant-typ"/>
</dbReference>
<name>A0A7N2M741_QUELO</name>
<dbReference type="EnsemblPlants" id="QL08p006319:mrna">
    <property type="protein sequence ID" value="QL08p006319:mrna"/>
    <property type="gene ID" value="QL08p006319"/>
</dbReference>
<evidence type="ECO:0000256" key="10">
    <source>
        <dbReference type="ARBA" id="ARBA00023170"/>
    </source>
</evidence>
<evidence type="ECO:0000256" key="9">
    <source>
        <dbReference type="ARBA" id="ARBA00023136"/>
    </source>
</evidence>
<dbReference type="EMBL" id="LRBV02000008">
    <property type="status" value="NOT_ANNOTATED_CDS"/>
    <property type="molecule type" value="Genomic_DNA"/>
</dbReference>
<keyword evidence="5 12" id="KW-0812">Transmembrane</keyword>
<reference evidence="16 17" key="1">
    <citation type="journal article" date="2016" name="G3 (Bethesda)">
        <title>First Draft Assembly and Annotation of the Genome of a California Endemic Oak Quercus lobata Nee (Fagaceae).</title>
        <authorList>
            <person name="Sork V.L."/>
            <person name="Fitz-Gibbon S.T."/>
            <person name="Puiu D."/>
            <person name="Crepeau M."/>
            <person name="Gugger P.F."/>
            <person name="Sherman R."/>
            <person name="Stevens K."/>
            <person name="Langley C.H."/>
            <person name="Pellegrini M."/>
            <person name="Salzberg S.L."/>
        </authorList>
    </citation>
    <scope>NUCLEOTIDE SEQUENCE [LARGE SCALE GENOMIC DNA]</scope>
    <source>
        <strain evidence="16 17">cv. SW786</strain>
    </source>
</reference>
<feature type="signal peptide" evidence="13">
    <location>
        <begin position="1"/>
        <end position="20"/>
    </location>
</feature>
<dbReference type="AlphaFoldDB" id="A0A7N2M741"/>
<dbReference type="Gramene" id="QL08p006319:mrna">
    <property type="protein sequence ID" value="QL08p006319:mrna"/>
    <property type="gene ID" value="QL08p006319"/>
</dbReference>
<dbReference type="SUPFAM" id="SSF52058">
    <property type="entry name" value="L domain-like"/>
    <property type="match status" value="2"/>
</dbReference>
<evidence type="ECO:0000256" key="1">
    <source>
        <dbReference type="ARBA" id="ARBA00004251"/>
    </source>
</evidence>
<keyword evidence="7" id="KW-0677">Repeat</keyword>
<dbReference type="InterPro" id="IPR055414">
    <property type="entry name" value="LRR_R13L4/SHOC2-like"/>
</dbReference>
<keyword evidence="6 13" id="KW-0732">Signal</keyword>
<evidence type="ECO:0000256" key="3">
    <source>
        <dbReference type="ARBA" id="ARBA00022475"/>
    </source>
</evidence>
<dbReference type="PANTHER" id="PTHR48061:SF46">
    <property type="entry name" value="LEUCINE-RICH REPEAT-CONTAINING N-TERMINAL PLANT-TYPE DOMAIN-CONTAINING PROTEIN"/>
    <property type="match status" value="1"/>
</dbReference>
<dbReference type="Proteomes" id="UP000594261">
    <property type="component" value="Chromosome 8"/>
</dbReference>
<evidence type="ECO:0000256" key="8">
    <source>
        <dbReference type="ARBA" id="ARBA00022989"/>
    </source>
</evidence>
<dbReference type="FunFam" id="3.80.10.10:FF:000111">
    <property type="entry name" value="LRR receptor-like serine/threonine-protein kinase ERECTA"/>
    <property type="match status" value="1"/>
</dbReference>
<keyword evidence="11" id="KW-0325">Glycoprotein</keyword>
<accession>A0A7N2M741</accession>
<keyword evidence="9 12" id="KW-0472">Membrane</keyword>
<organism evidence="16 17">
    <name type="scientific">Quercus lobata</name>
    <name type="common">Valley oak</name>
    <dbReference type="NCBI Taxonomy" id="97700"/>
    <lineage>
        <taxon>Eukaryota</taxon>
        <taxon>Viridiplantae</taxon>
        <taxon>Streptophyta</taxon>
        <taxon>Embryophyta</taxon>
        <taxon>Tracheophyta</taxon>
        <taxon>Spermatophyta</taxon>
        <taxon>Magnoliopsida</taxon>
        <taxon>eudicotyledons</taxon>
        <taxon>Gunneridae</taxon>
        <taxon>Pentapetalae</taxon>
        <taxon>rosids</taxon>
        <taxon>fabids</taxon>
        <taxon>Fagales</taxon>
        <taxon>Fagaceae</taxon>
        <taxon>Quercus</taxon>
    </lineage>
</organism>
<dbReference type="GO" id="GO:0005886">
    <property type="term" value="C:plasma membrane"/>
    <property type="evidence" value="ECO:0007669"/>
    <property type="project" value="UniProtKB-SubCell"/>
</dbReference>
<dbReference type="Pfam" id="PF08263">
    <property type="entry name" value="LRRNT_2"/>
    <property type="match status" value="1"/>
</dbReference>
<dbReference type="Pfam" id="PF00560">
    <property type="entry name" value="LRR_1"/>
    <property type="match status" value="3"/>
</dbReference>
<evidence type="ECO:0000256" key="2">
    <source>
        <dbReference type="ARBA" id="ARBA00009592"/>
    </source>
</evidence>
<proteinExistence type="inferred from homology"/>
<dbReference type="InterPro" id="IPR003591">
    <property type="entry name" value="Leu-rich_rpt_typical-subtyp"/>
</dbReference>
<evidence type="ECO:0000313" key="16">
    <source>
        <dbReference type="EnsemblPlants" id="QL08p006319:mrna"/>
    </source>
</evidence>
<dbReference type="FunFam" id="3.80.10.10:FF:000095">
    <property type="entry name" value="LRR receptor-like serine/threonine-protein kinase GSO1"/>
    <property type="match status" value="1"/>
</dbReference>
<feature type="domain" description="Leucine-rich repeat-containing N-terminal plant-type" evidence="14">
    <location>
        <begin position="38"/>
        <end position="90"/>
    </location>
</feature>
<dbReference type="SUPFAM" id="SSF52047">
    <property type="entry name" value="RNI-like"/>
    <property type="match status" value="1"/>
</dbReference>
<dbReference type="FunFam" id="3.80.10.10:FF:000041">
    <property type="entry name" value="LRR receptor-like serine/threonine-protein kinase ERECTA"/>
    <property type="match status" value="1"/>
</dbReference>
<keyword evidence="17" id="KW-1185">Reference proteome</keyword>
<sequence length="974" mass="107729">MMRWLMWLSQILHLSLLLYSEVTSSSFPSSSSALLCSQDQSSALLQFKQLFTFSEDASSSCDEVGHHSYPKMESWKDATDCCSWDGVTCDSARGDVIGLDLSCSWLYGTIPSNSTLFLLSHLQHLNLALNDFNSSSISSRFGQFASLSYLNLSNSAFSGQVPYELSQLSQLASLDLSIFHLSLETSVVKRLVQNLTKLRDLHLDLSDMSSVSLTSFMNLSSSLMSLSLQSCQLQGRLPDNIFRLPNLRELNLLDNSELTGDFPLSNWSNPLRFLDLSKTAFSGELPKSIGNLKFLRQLVLNGCNFTGSVPASVGNLTKLTLLDISNNHFSGEIPSSLSNHRELSRLDLSNNNLSGPIPVSLSFLKDLTLIDLLQNNFGGEIPDLFPNLTKLTDAYMSDNQLTGNFCEFQFGSSLQFLTLDNNRLYGCIPKSISNLVNISELDISSNNLSGIVNFEMFTKFKKIGTLALSHNSLSVSINKNFNHTFPELNNLELASFNITNFPNFLNTPFLTLDLSDNKISGRIPEYKFGTGKYLMSLNISYNFLSSIELPQLENLRILDLRANLLQGQLPIPPSSVEFFSISNNRLSGEIPLGICNVRNLGDSLSVIDLSMNSFRGTIPETLANCTRLNTVSFNGNQLEGLLPPSLVNCTSLEVLDLGNNKINGSFPYWLEALSELHVLVLRSNRFHGPIGIHNTSGMLFSKLQILDLSHNQFTGLLPSHYFGNMKAMMINDEGKQELEYLGENYFHDMAGSTYYKYTVGVTVKGLETPPIGIPTIFTTIDLSSNKFQGEIPEAIASLNFLRLLNLSHNSLTGSIPSLLANLSALESLDLSSNRLVGEIPMQLTSLTFLALLNLSQNHLTGLIPQGKQFATFQNDSYDDNLGLCGFPLSKQCTTDASPLTPPSIFQEDNDSMFASGFGWKAVLIGYGCGLVFGLAVGYVAFKTEKPHWLVRFVEGERNGKTRRPNNKRLGRRRS</sequence>
<evidence type="ECO:0000256" key="4">
    <source>
        <dbReference type="ARBA" id="ARBA00022614"/>
    </source>
</evidence>
<dbReference type="OMA" id="CESNGHL"/>
<evidence type="ECO:0000256" key="12">
    <source>
        <dbReference type="SAM" id="Phobius"/>
    </source>
</evidence>
<dbReference type="Gene3D" id="3.80.10.10">
    <property type="entry name" value="Ribonuclease Inhibitor"/>
    <property type="match status" value="5"/>
</dbReference>
<evidence type="ECO:0000256" key="5">
    <source>
        <dbReference type="ARBA" id="ARBA00022692"/>
    </source>
</evidence>